<keyword evidence="2" id="KW-1185">Reference proteome</keyword>
<dbReference type="InParanoid" id="A9AYN1"/>
<reference evidence="1 2" key="1">
    <citation type="journal article" date="2011" name="Stand. Genomic Sci.">
        <title>Complete genome sequence of the filamentous gliding predatory bacterium Herpetosiphon aurantiacus type strain (114-95(T)).</title>
        <authorList>
            <person name="Kiss H."/>
            <person name="Nett M."/>
            <person name="Domin N."/>
            <person name="Martin K."/>
            <person name="Maresca J.A."/>
            <person name="Copeland A."/>
            <person name="Lapidus A."/>
            <person name="Lucas S."/>
            <person name="Berry K.W."/>
            <person name="Glavina Del Rio T."/>
            <person name="Dalin E."/>
            <person name="Tice H."/>
            <person name="Pitluck S."/>
            <person name="Richardson P."/>
            <person name="Bruce D."/>
            <person name="Goodwin L."/>
            <person name="Han C."/>
            <person name="Detter J.C."/>
            <person name="Schmutz J."/>
            <person name="Brettin T."/>
            <person name="Land M."/>
            <person name="Hauser L."/>
            <person name="Kyrpides N.C."/>
            <person name="Ivanova N."/>
            <person name="Goker M."/>
            <person name="Woyke T."/>
            <person name="Klenk H.P."/>
            <person name="Bryant D.A."/>
        </authorList>
    </citation>
    <scope>NUCLEOTIDE SEQUENCE [LARGE SCALE GENOMIC DNA]</scope>
    <source>
        <strain evidence="2">ATCC 23779 / DSM 785 / 114-95</strain>
    </source>
</reference>
<name>A9AYN1_HERA2</name>
<dbReference type="AlphaFoldDB" id="A9AYN1"/>
<proteinExistence type="predicted"/>
<accession>A9AYN1</accession>
<dbReference type="Proteomes" id="UP000000787">
    <property type="component" value="Chromosome"/>
</dbReference>
<organism evidence="1 2">
    <name type="scientific">Herpetosiphon aurantiacus (strain ATCC 23779 / DSM 785 / 114-95)</name>
    <dbReference type="NCBI Taxonomy" id="316274"/>
    <lineage>
        <taxon>Bacteria</taxon>
        <taxon>Bacillati</taxon>
        <taxon>Chloroflexota</taxon>
        <taxon>Chloroflexia</taxon>
        <taxon>Herpetosiphonales</taxon>
        <taxon>Herpetosiphonaceae</taxon>
        <taxon>Herpetosiphon</taxon>
    </lineage>
</organism>
<gene>
    <name evidence="1" type="ordered locus">Haur_2369</name>
</gene>
<dbReference type="EMBL" id="CP000875">
    <property type="protein sequence ID" value="ABX05009.1"/>
    <property type="molecule type" value="Genomic_DNA"/>
</dbReference>
<dbReference type="KEGG" id="hau:Haur_2369"/>
<sequence>MVLPAYALEFSPTNFLEQLFELLLTVGNREFYFEQFEICEYGELPSACPHELLVFQLVVRATEFPRGEWIHIFCNDRFQILGIRFELD</sequence>
<evidence type="ECO:0000313" key="1">
    <source>
        <dbReference type="EMBL" id="ABX05009.1"/>
    </source>
</evidence>
<protein>
    <submittedName>
        <fullName evidence="1">Transcriptional regulator</fullName>
    </submittedName>
</protein>
<evidence type="ECO:0000313" key="2">
    <source>
        <dbReference type="Proteomes" id="UP000000787"/>
    </source>
</evidence>
<dbReference type="BioCyc" id="HAUR316274:GHYA-2397-MONOMER"/>
<dbReference type="HOGENOM" id="CLU_2464812_0_0_0"/>